<keyword evidence="1" id="KW-0732">Signal</keyword>
<organism evidence="2 3">
    <name type="scientific">Aliiruegeria lutimaris</name>
    <dbReference type="NCBI Taxonomy" id="571298"/>
    <lineage>
        <taxon>Bacteria</taxon>
        <taxon>Pseudomonadati</taxon>
        <taxon>Pseudomonadota</taxon>
        <taxon>Alphaproteobacteria</taxon>
        <taxon>Rhodobacterales</taxon>
        <taxon>Roseobacteraceae</taxon>
        <taxon>Aliiruegeria</taxon>
    </lineage>
</organism>
<proteinExistence type="predicted"/>
<dbReference type="STRING" id="571298.SAMN04488026_103517"/>
<reference evidence="2 3" key="1">
    <citation type="submission" date="2016-10" db="EMBL/GenBank/DDBJ databases">
        <authorList>
            <person name="de Groot N.N."/>
        </authorList>
    </citation>
    <scope>NUCLEOTIDE SEQUENCE [LARGE SCALE GENOMIC DNA]</scope>
    <source>
        <strain evidence="2 3">DSM 25294</strain>
    </source>
</reference>
<evidence type="ECO:0000256" key="1">
    <source>
        <dbReference type="SAM" id="SignalP"/>
    </source>
</evidence>
<name>A0A1G9ADF1_9RHOB</name>
<protein>
    <recommendedName>
        <fullName evidence="4">MetA-pathway of phenol degradation</fullName>
    </recommendedName>
</protein>
<dbReference type="AlphaFoldDB" id="A0A1G9ADF1"/>
<dbReference type="OrthoDB" id="9809066at2"/>
<keyword evidence="3" id="KW-1185">Reference proteome</keyword>
<dbReference type="RefSeq" id="WP_093158361.1">
    <property type="nucleotide sequence ID" value="NZ_FNEK01000035.1"/>
</dbReference>
<dbReference type="Proteomes" id="UP000199382">
    <property type="component" value="Unassembled WGS sequence"/>
</dbReference>
<evidence type="ECO:0000313" key="3">
    <source>
        <dbReference type="Proteomes" id="UP000199382"/>
    </source>
</evidence>
<accession>A0A1G9ADF1</accession>
<feature type="chain" id="PRO_5011432720" description="MetA-pathway of phenol degradation" evidence="1">
    <location>
        <begin position="24"/>
        <end position="290"/>
    </location>
</feature>
<dbReference type="EMBL" id="FNEK01000035">
    <property type="protein sequence ID" value="SDK25301.1"/>
    <property type="molecule type" value="Genomic_DNA"/>
</dbReference>
<gene>
    <name evidence="2" type="ORF">SAMN04488026_103517</name>
</gene>
<evidence type="ECO:0000313" key="2">
    <source>
        <dbReference type="EMBL" id="SDK25301.1"/>
    </source>
</evidence>
<evidence type="ECO:0008006" key="4">
    <source>
        <dbReference type="Google" id="ProtNLM"/>
    </source>
</evidence>
<sequence length="290" mass="30893">MRAQFQTAATLAAFVALSTPLFALDDGPPNYGALEAELANPATSGDDDLAQQLANPVAALVSVPLQFNLDENIGPNGHGTRSVLNVQPVIPFSIGEDWNLISRTIIPFVKLNDVMPGSGETSGVGDIVQSFFFSPKASTQRGVIWGVGPVFLLPTATEDTLGAGKWGAGISGVALRQSGPWTVGGLANHIWSVAGDQDRPDINQSLLQPFVTYTTENAWSFSLSSESTYNRETEQWSVPVNGSVSKIVRLGPLPVSLFGGVRYWADSPEFGPQDWGLRLGMTVLLPRPEG</sequence>
<feature type="signal peptide" evidence="1">
    <location>
        <begin position="1"/>
        <end position="23"/>
    </location>
</feature>